<keyword evidence="3" id="KW-1185">Reference proteome</keyword>
<dbReference type="Proteomes" id="UP001642464">
    <property type="component" value="Unassembled WGS sequence"/>
</dbReference>
<organism evidence="2 3">
    <name type="scientific">Durusdinium trenchii</name>
    <dbReference type="NCBI Taxonomy" id="1381693"/>
    <lineage>
        <taxon>Eukaryota</taxon>
        <taxon>Sar</taxon>
        <taxon>Alveolata</taxon>
        <taxon>Dinophyceae</taxon>
        <taxon>Suessiales</taxon>
        <taxon>Symbiodiniaceae</taxon>
        <taxon>Durusdinium</taxon>
    </lineage>
</organism>
<proteinExistence type="predicted"/>
<evidence type="ECO:0000313" key="2">
    <source>
        <dbReference type="EMBL" id="CAK9005045.1"/>
    </source>
</evidence>
<dbReference type="EMBL" id="CAXAMM010004814">
    <property type="protein sequence ID" value="CAK9005045.1"/>
    <property type="molecule type" value="Genomic_DNA"/>
</dbReference>
<feature type="region of interest" description="Disordered" evidence="1">
    <location>
        <begin position="1"/>
        <end position="30"/>
    </location>
</feature>
<accession>A0ABP0IR20</accession>
<evidence type="ECO:0000256" key="1">
    <source>
        <dbReference type="SAM" id="MobiDB-lite"/>
    </source>
</evidence>
<protein>
    <submittedName>
        <fullName evidence="2">Uncharacterized protein</fullName>
    </submittedName>
</protein>
<name>A0ABP0IR20_9DINO</name>
<reference evidence="2 3" key="1">
    <citation type="submission" date="2024-02" db="EMBL/GenBank/DDBJ databases">
        <authorList>
            <person name="Chen Y."/>
            <person name="Shah S."/>
            <person name="Dougan E. K."/>
            <person name="Thang M."/>
            <person name="Chan C."/>
        </authorList>
    </citation>
    <scope>NUCLEOTIDE SEQUENCE [LARGE SCALE GENOMIC DNA]</scope>
</reference>
<feature type="non-terminal residue" evidence="2">
    <location>
        <position position="122"/>
    </location>
</feature>
<evidence type="ECO:0000313" key="3">
    <source>
        <dbReference type="Proteomes" id="UP001642464"/>
    </source>
</evidence>
<comment type="caution">
    <text evidence="2">The sequence shown here is derived from an EMBL/GenBank/DDBJ whole genome shotgun (WGS) entry which is preliminary data.</text>
</comment>
<gene>
    <name evidence="2" type="ORF">SCF082_LOCUS8428</name>
</gene>
<sequence>MDERSLSAQHVPPVPHHELAKPKSLASLGGHETRVGDRHLFWDDLGDLFYKPKIDRDLKFGKAAASASRPSRGSSCWAWHTQSHRAGSPARGFQHWLPGAWVFYSSPGRRRAQPRRRAHCPP</sequence>